<dbReference type="AlphaFoldDB" id="A0A9W7ABX6"/>
<dbReference type="PROSITE" id="PS50920">
    <property type="entry name" value="SOLCAR"/>
    <property type="match status" value="3"/>
</dbReference>
<evidence type="ECO:0000256" key="6">
    <source>
        <dbReference type="ARBA" id="ARBA00022989"/>
    </source>
</evidence>
<keyword evidence="7" id="KW-0496">Mitochondrion</keyword>
<evidence type="ECO:0000313" key="13">
    <source>
        <dbReference type="Proteomes" id="UP001165085"/>
    </source>
</evidence>
<dbReference type="InterPro" id="IPR049562">
    <property type="entry name" value="SLC25A33/36-like"/>
</dbReference>
<dbReference type="PANTHER" id="PTHR45829:SF4">
    <property type="entry name" value="MITOCHONDRIAL CARRIER PROTEIN RIM2"/>
    <property type="match status" value="1"/>
</dbReference>
<organism evidence="12 13">
    <name type="scientific">Triparma strigata</name>
    <dbReference type="NCBI Taxonomy" id="1606541"/>
    <lineage>
        <taxon>Eukaryota</taxon>
        <taxon>Sar</taxon>
        <taxon>Stramenopiles</taxon>
        <taxon>Ochrophyta</taxon>
        <taxon>Bolidophyceae</taxon>
        <taxon>Parmales</taxon>
        <taxon>Triparmaceae</taxon>
        <taxon>Triparma</taxon>
    </lineage>
</organism>
<dbReference type="GO" id="GO:0015218">
    <property type="term" value="F:pyrimidine nucleotide transmembrane transporter activity"/>
    <property type="evidence" value="ECO:0007669"/>
    <property type="project" value="InterPro"/>
</dbReference>
<keyword evidence="2 10" id="KW-0813">Transport</keyword>
<evidence type="ECO:0000256" key="10">
    <source>
        <dbReference type="RuleBase" id="RU000488"/>
    </source>
</evidence>
<evidence type="ECO:0000256" key="5">
    <source>
        <dbReference type="ARBA" id="ARBA00022792"/>
    </source>
</evidence>
<keyword evidence="4" id="KW-0677">Repeat</keyword>
<dbReference type="GO" id="GO:0005743">
    <property type="term" value="C:mitochondrial inner membrane"/>
    <property type="evidence" value="ECO:0007669"/>
    <property type="project" value="UniProtKB-SubCell"/>
</dbReference>
<feature type="repeat" description="Solcar" evidence="9">
    <location>
        <begin position="145"/>
        <end position="238"/>
    </location>
</feature>
<feature type="repeat" description="Solcar" evidence="9">
    <location>
        <begin position="45"/>
        <end position="138"/>
    </location>
</feature>
<dbReference type="InterPro" id="IPR018108">
    <property type="entry name" value="MCP_transmembrane"/>
</dbReference>
<dbReference type="InterPro" id="IPR002067">
    <property type="entry name" value="MCP"/>
</dbReference>
<feature type="repeat" description="Solcar" evidence="9">
    <location>
        <begin position="250"/>
        <end position="335"/>
    </location>
</feature>
<comment type="subcellular location">
    <subcellularLocation>
        <location evidence="1">Mitochondrion inner membrane</location>
        <topology evidence="1">Multi-pass membrane protein</topology>
    </subcellularLocation>
</comment>
<keyword evidence="5" id="KW-0999">Mitochondrion inner membrane</keyword>
<keyword evidence="3 9" id="KW-0812">Transmembrane</keyword>
<dbReference type="EMBL" id="BRXY01000135">
    <property type="protein sequence ID" value="GMH69861.1"/>
    <property type="molecule type" value="Genomic_DNA"/>
</dbReference>
<evidence type="ECO:0000256" key="4">
    <source>
        <dbReference type="ARBA" id="ARBA00022737"/>
    </source>
</evidence>
<evidence type="ECO:0000256" key="11">
    <source>
        <dbReference type="SAM" id="MobiDB-lite"/>
    </source>
</evidence>
<evidence type="ECO:0000256" key="7">
    <source>
        <dbReference type="ARBA" id="ARBA00023128"/>
    </source>
</evidence>
<evidence type="ECO:0000256" key="8">
    <source>
        <dbReference type="ARBA" id="ARBA00023136"/>
    </source>
</evidence>
<evidence type="ECO:0008006" key="14">
    <source>
        <dbReference type="Google" id="ProtNLM"/>
    </source>
</evidence>
<dbReference type="Gene3D" id="1.50.40.10">
    <property type="entry name" value="Mitochondrial carrier domain"/>
    <property type="match status" value="1"/>
</dbReference>
<accession>A0A9W7ABX6</accession>
<comment type="caution">
    <text evidence="12">The sequence shown here is derived from an EMBL/GenBank/DDBJ whole genome shotgun (WGS) entry which is preliminary data.</text>
</comment>
<dbReference type="Pfam" id="PF00153">
    <property type="entry name" value="Mito_carr"/>
    <property type="match status" value="3"/>
</dbReference>
<evidence type="ECO:0000256" key="9">
    <source>
        <dbReference type="PROSITE-ProRule" id="PRU00282"/>
    </source>
</evidence>
<dbReference type="PRINTS" id="PR00926">
    <property type="entry name" value="MITOCARRIER"/>
</dbReference>
<evidence type="ECO:0000313" key="12">
    <source>
        <dbReference type="EMBL" id="GMH69861.1"/>
    </source>
</evidence>
<gene>
    <name evidence="12" type="ORF">TrST_g4710</name>
</gene>
<evidence type="ECO:0000256" key="1">
    <source>
        <dbReference type="ARBA" id="ARBA00004448"/>
    </source>
</evidence>
<keyword evidence="13" id="KW-1185">Reference proteome</keyword>
<dbReference type="OrthoDB" id="10266426at2759"/>
<keyword evidence="6" id="KW-1133">Transmembrane helix</keyword>
<protein>
    <recommendedName>
        <fullName evidence="14">Mitochondrial carrier protein</fullName>
    </recommendedName>
</protein>
<dbReference type="Proteomes" id="UP001165085">
    <property type="component" value="Unassembled WGS sequence"/>
</dbReference>
<name>A0A9W7ABX6_9STRA</name>
<comment type="similarity">
    <text evidence="10">Belongs to the mitochondrial carrier (TC 2.A.29) family.</text>
</comment>
<dbReference type="PANTHER" id="PTHR45829">
    <property type="entry name" value="MITOCHONDRIAL CARRIER PROTEIN RIM2"/>
    <property type="match status" value="1"/>
</dbReference>
<evidence type="ECO:0000256" key="2">
    <source>
        <dbReference type="ARBA" id="ARBA00022448"/>
    </source>
</evidence>
<sequence>MATDDSVDSSALCNLTNQDHSQDHGPLHTTPTTPTTPIQTLSSKHQFLISLYSGTLSGTISSIVCAPLDIVKTRLQIIGSLPPSPSPVRVPTGVISTLLTILKKDGPKGLFRGLSPTLVTVPTFWGFYFPIYEEFKSFYTPLSSHASFSHVLSAVSAGMVADTVTNPLWVVRTRMQTETLHWLSVSESNVKPMTMLQTTVGLYEKHGVTVFWRGLTASFLGLSHVAIQFPVYERLKVEAPGWRHPERGGEEPLDWLLASAASKVTACLLTYPHEVIRSRMMDTRKEGSVSLVRTTREMVEREGWRSLYRGMHVSLVRVVPNCCLTFMSYEYIKRWSTELVLGTR</sequence>
<evidence type="ECO:0000256" key="3">
    <source>
        <dbReference type="ARBA" id="ARBA00022692"/>
    </source>
</evidence>
<reference evidence="13" key="1">
    <citation type="journal article" date="2023" name="Commun. Biol.">
        <title>Genome analysis of Parmales, the sister group of diatoms, reveals the evolutionary specialization of diatoms from phago-mixotrophs to photoautotrophs.</title>
        <authorList>
            <person name="Ban H."/>
            <person name="Sato S."/>
            <person name="Yoshikawa S."/>
            <person name="Yamada K."/>
            <person name="Nakamura Y."/>
            <person name="Ichinomiya M."/>
            <person name="Sato N."/>
            <person name="Blanc-Mathieu R."/>
            <person name="Endo H."/>
            <person name="Kuwata A."/>
            <person name="Ogata H."/>
        </authorList>
    </citation>
    <scope>NUCLEOTIDE SEQUENCE [LARGE SCALE GENOMIC DNA]</scope>
    <source>
        <strain evidence="13">NIES 3701</strain>
    </source>
</reference>
<dbReference type="SUPFAM" id="SSF103506">
    <property type="entry name" value="Mitochondrial carrier"/>
    <property type="match status" value="1"/>
</dbReference>
<proteinExistence type="inferred from homology"/>
<dbReference type="InterPro" id="IPR023395">
    <property type="entry name" value="MCP_dom_sf"/>
</dbReference>
<feature type="region of interest" description="Disordered" evidence="11">
    <location>
        <begin position="16"/>
        <end position="36"/>
    </location>
</feature>
<keyword evidence="8 9" id="KW-0472">Membrane</keyword>
<dbReference type="GO" id="GO:1990519">
    <property type="term" value="P:pyrimidine nucleotide import into mitochondrion"/>
    <property type="evidence" value="ECO:0007669"/>
    <property type="project" value="TreeGrafter"/>
</dbReference>